<dbReference type="Proteomes" id="UP000283585">
    <property type="component" value="Unassembled WGS sequence"/>
</dbReference>
<feature type="domain" description="Fibronectin type-III" evidence="3">
    <location>
        <begin position="447"/>
        <end position="540"/>
    </location>
</feature>
<name>A0A411ZH24_9FIRM</name>
<dbReference type="SUPFAM" id="SSF55797">
    <property type="entry name" value="PR-1-like"/>
    <property type="match status" value="1"/>
</dbReference>
<dbReference type="CDD" id="cd05379">
    <property type="entry name" value="CAP_bacterial"/>
    <property type="match status" value="1"/>
</dbReference>
<reference evidence="4 5" key="1">
    <citation type="submission" date="2018-08" db="EMBL/GenBank/DDBJ databases">
        <title>A genome reference for cultivated species of the human gut microbiota.</title>
        <authorList>
            <person name="Zou Y."/>
            <person name="Xue W."/>
            <person name="Luo G."/>
        </authorList>
    </citation>
    <scope>NUCLEOTIDE SEQUENCE [LARGE SCALE GENOMIC DNA]</scope>
    <source>
        <strain evidence="4 5">AF29-2BH</strain>
    </source>
</reference>
<feature type="compositionally biased region" description="Low complexity" evidence="1">
    <location>
        <begin position="335"/>
        <end position="358"/>
    </location>
</feature>
<evidence type="ECO:0000256" key="2">
    <source>
        <dbReference type="SAM" id="SignalP"/>
    </source>
</evidence>
<dbReference type="InterPro" id="IPR013783">
    <property type="entry name" value="Ig-like_fold"/>
</dbReference>
<feature type="region of interest" description="Disordered" evidence="1">
    <location>
        <begin position="291"/>
        <end position="380"/>
    </location>
</feature>
<evidence type="ECO:0000256" key="1">
    <source>
        <dbReference type="SAM" id="MobiDB-lite"/>
    </source>
</evidence>
<proteinExistence type="predicted"/>
<gene>
    <name evidence="4" type="ORF">DWZ12_16645</name>
</gene>
<dbReference type="InterPro" id="IPR014044">
    <property type="entry name" value="CAP_dom"/>
</dbReference>
<evidence type="ECO:0000259" key="3">
    <source>
        <dbReference type="PROSITE" id="PS50853"/>
    </source>
</evidence>
<dbReference type="Gene3D" id="3.40.33.10">
    <property type="entry name" value="CAP"/>
    <property type="match status" value="1"/>
</dbReference>
<accession>A0A411ZH24</accession>
<comment type="caution">
    <text evidence="4">The sequence shown here is derived from an EMBL/GenBank/DDBJ whole genome shotgun (WGS) entry which is preliminary data.</text>
</comment>
<dbReference type="SUPFAM" id="SSF49265">
    <property type="entry name" value="Fibronectin type III"/>
    <property type="match status" value="1"/>
</dbReference>
<protein>
    <recommendedName>
        <fullName evidence="3">Fibronectin type-III domain-containing protein</fullName>
    </recommendedName>
</protein>
<dbReference type="EMBL" id="QRSS01000042">
    <property type="protein sequence ID" value="RGQ02134.1"/>
    <property type="molecule type" value="Genomic_DNA"/>
</dbReference>
<feature type="signal peptide" evidence="2">
    <location>
        <begin position="1"/>
        <end position="30"/>
    </location>
</feature>
<sequence>MRKLKHTLCIMLTLILTLTSIMVIPVSAEADGDTIITVPITVQEEYSMANEFFQIMNQKRVEAGLPEYKLDTGLMDMAMTRAAQLCIYFDHASLTSDPRKHDALGDLQIGTPIEQALRVVENIADGTGDATSTYNAWYGSNGHKLALISDKFYYCGIGAVTYHNNIKWCLIVSDTPCGNEIDSVSGSKTNTRNIDAKAKFFSQNIYWTINANANSSKCGADGYMNESFTFADIGTQSTSYYVTQPGVFTFRSNNPELFSVDGIGRIKPLKSGTGSLTVLYKGMELCTTPVKTTEKRVAPTPTPDSGKADPVTPTPAHPDQTEPVAPPSNPDAGNTETPSQPTEPSQPETPTPSTQETTVSPAKPAAQPNNSKQTRTKLTVKVSNVTYNGKAQKPSVKVYSGKKRLSSKYYTVSYKNNKNVGYGTVTVKGKGNYSKASGTAKFKINLKKTKLSSAKSTKRKTFTTTWKKTGGNSGWQVQYSTNKKFRSGVRTVNLKANNTKLTVRKLRSRKNYYIRIRGYKKVNGQMMYSSWSSVKSVKIK</sequence>
<feature type="chain" id="PRO_5019022210" description="Fibronectin type-III domain-containing protein" evidence="2">
    <location>
        <begin position="31"/>
        <end position="540"/>
    </location>
</feature>
<evidence type="ECO:0000313" key="5">
    <source>
        <dbReference type="Proteomes" id="UP000283585"/>
    </source>
</evidence>
<keyword evidence="2" id="KW-0732">Signal</keyword>
<dbReference type="Gene3D" id="2.60.40.10">
    <property type="entry name" value="Immunoglobulins"/>
    <property type="match status" value="1"/>
</dbReference>
<dbReference type="InterPro" id="IPR003961">
    <property type="entry name" value="FN3_dom"/>
</dbReference>
<dbReference type="Pfam" id="PF00188">
    <property type="entry name" value="CAP"/>
    <property type="match status" value="1"/>
</dbReference>
<dbReference type="InterPro" id="IPR035940">
    <property type="entry name" value="CAP_sf"/>
</dbReference>
<dbReference type="InterPro" id="IPR036116">
    <property type="entry name" value="FN3_sf"/>
</dbReference>
<dbReference type="AlphaFoldDB" id="A0A411ZH24"/>
<evidence type="ECO:0000313" key="4">
    <source>
        <dbReference type="EMBL" id="RGQ02134.1"/>
    </source>
</evidence>
<dbReference type="PROSITE" id="PS50853">
    <property type="entry name" value="FN3"/>
    <property type="match status" value="1"/>
</dbReference>
<feature type="compositionally biased region" description="Polar residues" evidence="1">
    <location>
        <begin position="367"/>
        <end position="380"/>
    </location>
</feature>
<dbReference type="RefSeq" id="WP_118045027.1">
    <property type="nucleotide sequence ID" value="NZ_QRSS01000042.1"/>
</dbReference>
<organism evidence="4 5">
    <name type="scientific">Blautia obeum</name>
    <dbReference type="NCBI Taxonomy" id="40520"/>
    <lineage>
        <taxon>Bacteria</taxon>
        <taxon>Bacillati</taxon>
        <taxon>Bacillota</taxon>
        <taxon>Clostridia</taxon>
        <taxon>Lachnospirales</taxon>
        <taxon>Lachnospiraceae</taxon>
        <taxon>Blautia</taxon>
    </lineage>
</organism>